<dbReference type="InterPro" id="IPR038765">
    <property type="entry name" value="Papain-like_cys_pep_sf"/>
</dbReference>
<feature type="chain" id="PRO_5037483926" evidence="7">
    <location>
        <begin position="28"/>
        <end position="417"/>
    </location>
</feature>
<evidence type="ECO:0000256" key="5">
    <source>
        <dbReference type="ARBA" id="ARBA00022807"/>
    </source>
</evidence>
<gene>
    <name evidence="9" type="ORF">KCG48_00210</name>
</gene>
<evidence type="ECO:0000256" key="7">
    <source>
        <dbReference type="SAM" id="SignalP"/>
    </source>
</evidence>
<dbReference type="GO" id="GO:0006508">
    <property type="term" value="P:proteolysis"/>
    <property type="evidence" value="ECO:0007669"/>
    <property type="project" value="UniProtKB-KW"/>
</dbReference>
<name>A0A941HNR9_9CLOT</name>
<keyword evidence="3 7" id="KW-0732">Signal</keyword>
<keyword evidence="4" id="KW-0378">Hydrolase</keyword>
<dbReference type="Pfam" id="PF24568">
    <property type="entry name" value="CC_PcsB"/>
    <property type="match status" value="1"/>
</dbReference>
<protein>
    <submittedName>
        <fullName evidence="9">C40 family peptidase</fullName>
    </submittedName>
</protein>
<dbReference type="SUPFAM" id="SSF54001">
    <property type="entry name" value="Cysteine proteinases"/>
    <property type="match status" value="1"/>
</dbReference>
<keyword evidence="10" id="KW-1185">Reference proteome</keyword>
<comment type="similarity">
    <text evidence="1">Belongs to the peptidase C40 family.</text>
</comment>
<evidence type="ECO:0000313" key="10">
    <source>
        <dbReference type="Proteomes" id="UP000675379"/>
    </source>
</evidence>
<evidence type="ECO:0000313" key="9">
    <source>
        <dbReference type="EMBL" id="MBR0574751.1"/>
    </source>
</evidence>
<dbReference type="InterPro" id="IPR000064">
    <property type="entry name" value="NLP_P60_dom"/>
</dbReference>
<dbReference type="Pfam" id="PF00877">
    <property type="entry name" value="NLPC_P60"/>
    <property type="match status" value="1"/>
</dbReference>
<dbReference type="AlphaFoldDB" id="A0A941HNR9"/>
<dbReference type="GO" id="GO:0008234">
    <property type="term" value="F:cysteine-type peptidase activity"/>
    <property type="evidence" value="ECO:0007669"/>
    <property type="project" value="UniProtKB-KW"/>
</dbReference>
<evidence type="ECO:0000259" key="8">
    <source>
        <dbReference type="PROSITE" id="PS51935"/>
    </source>
</evidence>
<dbReference type="Gene3D" id="3.90.1720.10">
    <property type="entry name" value="endopeptidase domain like (from Nostoc punctiforme)"/>
    <property type="match status" value="1"/>
</dbReference>
<dbReference type="Proteomes" id="UP000675379">
    <property type="component" value="Unassembled WGS sequence"/>
</dbReference>
<evidence type="ECO:0000256" key="2">
    <source>
        <dbReference type="ARBA" id="ARBA00022670"/>
    </source>
</evidence>
<dbReference type="InterPro" id="IPR051202">
    <property type="entry name" value="Peptidase_C40"/>
</dbReference>
<evidence type="ECO:0000256" key="4">
    <source>
        <dbReference type="ARBA" id="ARBA00022801"/>
    </source>
</evidence>
<feature type="domain" description="NlpC/P60" evidence="8">
    <location>
        <begin position="299"/>
        <end position="417"/>
    </location>
</feature>
<evidence type="ECO:0000256" key="1">
    <source>
        <dbReference type="ARBA" id="ARBA00007074"/>
    </source>
</evidence>
<dbReference type="EMBL" id="JAGSCS010000001">
    <property type="protein sequence ID" value="MBR0574751.1"/>
    <property type="molecule type" value="Genomic_DNA"/>
</dbReference>
<feature type="coiled-coil region" evidence="6">
    <location>
        <begin position="150"/>
        <end position="184"/>
    </location>
</feature>
<keyword evidence="6" id="KW-0175">Coiled coil</keyword>
<feature type="signal peptide" evidence="7">
    <location>
        <begin position="1"/>
        <end position="27"/>
    </location>
</feature>
<accession>A0A941HNR9</accession>
<dbReference type="RefSeq" id="WP_211799275.1">
    <property type="nucleotide sequence ID" value="NZ_JAGSCS010000001.1"/>
</dbReference>
<dbReference type="PANTHER" id="PTHR47053:SF1">
    <property type="entry name" value="MUREIN DD-ENDOPEPTIDASE MEPH-RELATED"/>
    <property type="match status" value="1"/>
</dbReference>
<evidence type="ECO:0000256" key="3">
    <source>
        <dbReference type="ARBA" id="ARBA00022729"/>
    </source>
</evidence>
<proteinExistence type="inferred from homology"/>
<organism evidence="9 10">
    <name type="scientific">Proteiniclasticum sediminis</name>
    <dbReference type="NCBI Taxonomy" id="2804028"/>
    <lineage>
        <taxon>Bacteria</taxon>
        <taxon>Bacillati</taxon>
        <taxon>Bacillota</taxon>
        <taxon>Clostridia</taxon>
        <taxon>Eubacteriales</taxon>
        <taxon>Clostridiaceae</taxon>
        <taxon>Proteiniclasticum</taxon>
    </lineage>
</organism>
<comment type="caution">
    <text evidence="9">The sequence shown here is derived from an EMBL/GenBank/DDBJ whole genome shotgun (WGS) entry which is preliminary data.</text>
</comment>
<sequence length="417" mass="45495">MKIVKSKVIAAVLATTLLYGTAMPVFASPLTTAQQAELETVQSQYDAIQQKMGEIDMEISLIADDITNIMIKIQENDSNIARIQSEIDAKVSEIAATQTRLLEKEEEYGDRLRAMYKQGNSGLLDTLLGAESFADFIARTDAIIQIAKLDRQMLDEIEAIKNELETQKAQMDASMAEVVALKEQNEASLKEFEGKQAEADVLMGQLEAEEAKIVSNLAMAELYYIGDNDDIINNSSSSDEAIQAAVNALRDIRGKIITSTTDQKVVDLIEKGKTILRQRESARQAEASKNNNSGSVNLSGTGGAVVSYAYKFLGVPYVWGGTTPSGFDCSGFTSYVYRHFGVSLPRTTGGQATMGTKVSYNDLKPGDLLFFGSGRISHVGIYVGGGNMIHSPRPGKSVNVISIKYFNFITARRIFNN</sequence>
<evidence type="ECO:0000256" key="6">
    <source>
        <dbReference type="SAM" id="Coils"/>
    </source>
</evidence>
<reference evidence="9" key="1">
    <citation type="submission" date="2021-04" db="EMBL/GenBank/DDBJ databases">
        <title>Proteiniclasticum sedimins sp. nov., an obligate anaerobic bacterium isolated from anaerobic sludge.</title>
        <authorList>
            <person name="Liu J."/>
        </authorList>
    </citation>
    <scope>NUCLEOTIDE SEQUENCE</scope>
    <source>
        <strain evidence="9">BAD-10</strain>
    </source>
</reference>
<dbReference type="PROSITE" id="PS51935">
    <property type="entry name" value="NLPC_P60"/>
    <property type="match status" value="1"/>
</dbReference>
<keyword evidence="2" id="KW-0645">Protease</keyword>
<dbReference type="InterPro" id="IPR057309">
    <property type="entry name" value="PcsB_CC"/>
</dbReference>
<dbReference type="Gene3D" id="6.10.250.3150">
    <property type="match status" value="1"/>
</dbReference>
<dbReference type="PANTHER" id="PTHR47053">
    <property type="entry name" value="MUREIN DD-ENDOPEPTIDASE MEPH-RELATED"/>
    <property type="match status" value="1"/>
</dbReference>
<keyword evidence="5" id="KW-0788">Thiol protease</keyword>